<dbReference type="EC" id="3.6.1.27" evidence="3 14"/>
<keyword evidence="8 14" id="KW-1133">Transmembrane helix</keyword>
<evidence type="ECO:0000256" key="8">
    <source>
        <dbReference type="ARBA" id="ARBA00022989"/>
    </source>
</evidence>
<comment type="miscellaneous">
    <text evidence="14">Bacitracin is thought to be involved in the inhibition of peptidoglycan synthesis by sequestering undecaprenyl diphosphate, thereby reducing the pool of lipid carrier available.</text>
</comment>
<keyword evidence="14" id="KW-0961">Cell wall biogenesis/degradation</keyword>
<keyword evidence="7 14" id="KW-0378">Hydrolase</keyword>
<name>A0A859CYZ4_9GAMM</name>
<dbReference type="Pfam" id="PF02673">
    <property type="entry name" value="BacA"/>
    <property type="match status" value="1"/>
</dbReference>
<evidence type="ECO:0000256" key="3">
    <source>
        <dbReference type="ARBA" id="ARBA00012374"/>
    </source>
</evidence>
<feature type="transmembrane region" description="Helical" evidence="14">
    <location>
        <begin position="73"/>
        <end position="91"/>
    </location>
</feature>
<dbReference type="NCBIfam" id="NF001389">
    <property type="entry name" value="PRK00281.1-2"/>
    <property type="match status" value="1"/>
</dbReference>
<dbReference type="HAMAP" id="MF_01006">
    <property type="entry name" value="Undec_diphosphatase"/>
    <property type="match status" value="1"/>
</dbReference>
<proteinExistence type="inferred from homology"/>
<dbReference type="GO" id="GO:0008360">
    <property type="term" value="P:regulation of cell shape"/>
    <property type="evidence" value="ECO:0007669"/>
    <property type="project" value="UniProtKB-KW"/>
</dbReference>
<gene>
    <name evidence="14" type="primary">uppP</name>
    <name evidence="15" type="ORF">MP3633_0945</name>
</gene>
<evidence type="ECO:0000256" key="5">
    <source>
        <dbReference type="ARBA" id="ARBA00022475"/>
    </source>
</evidence>
<evidence type="ECO:0000313" key="15">
    <source>
        <dbReference type="EMBL" id="QKK79681.1"/>
    </source>
</evidence>
<feature type="transmembrane region" description="Helical" evidence="14">
    <location>
        <begin position="207"/>
        <end position="228"/>
    </location>
</feature>
<dbReference type="KEGG" id="mpri:MP3633_0945"/>
<keyword evidence="9 14" id="KW-0472">Membrane</keyword>
<keyword evidence="14" id="KW-0133">Cell shape</keyword>
<evidence type="ECO:0000256" key="9">
    <source>
        <dbReference type="ARBA" id="ARBA00023136"/>
    </source>
</evidence>
<accession>A0A859CYZ4</accession>
<keyword evidence="6 14" id="KW-0812">Transmembrane</keyword>
<keyword evidence="14" id="KW-0573">Peptidoglycan synthesis</keyword>
<evidence type="ECO:0000256" key="7">
    <source>
        <dbReference type="ARBA" id="ARBA00022801"/>
    </source>
</evidence>
<feature type="transmembrane region" description="Helical" evidence="14">
    <location>
        <begin position="234"/>
        <end position="253"/>
    </location>
</feature>
<evidence type="ECO:0000256" key="10">
    <source>
        <dbReference type="ARBA" id="ARBA00023251"/>
    </source>
</evidence>
<dbReference type="GO" id="GO:0050380">
    <property type="term" value="F:undecaprenyl-diphosphatase activity"/>
    <property type="evidence" value="ECO:0007669"/>
    <property type="project" value="UniProtKB-UniRule"/>
</dbReference>
<feature type="transmembrane region" description="Helical" evidence="14">
    <location>
        <begin position="138"/>
        <end position="157"/>
    </location>
</feature>
<keyword evidence="10 14" id="KW-0046">Antibiotic resistance</keyword>
<comment type="catalytic activity">
    <reaction evidence="13 14">
        <text>di-trans,octa-cis-undecaprenyl diphosphate + H2O = di-trans,octa-cis-undecaprenyl phosphate + phosphate + H(+)</text>
        <dbReference type="Rhea" id="RHEA:28094"/>
        <dbReference type="ChEBI" id="CHEBI:15377"/>
        <dbReference type="ChEBI" id="CHEBI:15378"/>
        <dbReference type="ChEBI" id="CHEBI:43474"/>
        <dbReference type="ChEBI" id="CHEBI:58405"/>
        <dbReference type="ChEBI" id="CHEBI:60392"/>
        <dbReference type="EC" id="3.6.1.27"/>
    </reaction>
</comment>
<dbReference type="GO" id="GO:0005886">
    <property type="term" value="C:plasma membrane"/>
    <property type="evidence" value="ECO:0007669"/>
    <property type="project" value="UniProtKB-SubCell"/>
</dbReference>
<feature type="transmembrane region" description="Helical" evidence="14">
    <location>
        <begin position="97"/>
        <end position="117"/>
    </location>
</feature>
<comment type="similarity">
    <text evidence="2 14">Belongs to the UppP family.</text>
</comment>
<evidence type="ECO:0000256" key="12">
    <source>
        <dbReference type="ARBA" id="ARBA00032932"/>
    </source>
</evidence>
<evidence type="ECO:0000256" key="11">
    <source>
        <dbReference type="ARBA" id="ARBA00032707"/>
    </source>
</evidence>
<dbReference type="EMBL" id="CP054301">
    <property type="protein sequence ID" value="QKK79681.1"/>
    <property type="molecule type" value="Genomic_DNA"/>
</dbReference>
<comment type="subcellular location">
    <subcellularLocation>
        <location evidence="1 14">Cell membrane</location>
        <topology evidence="1 14">Multi-pass membrane protein</topology>
    </subcellularLocation>
</comment>
<dbReference type="GO" id="GO:0009252">
    <property type="term" value="P:peptidoglycan biosynthetic process"/>
    <property type="evidence" value="ECO:0007669"/>
    <property type="project" value="UniProtKB-KW"/>
</dbReference>
<feature type="transmembrane region" description="Helical" evidence="14">
    <location>
        <begin position="177"/>
        <end position="195"/>
    </location>
</feature>
<organism evidence="15 16">
    <name type="scientific">Marinomonas primoryensis</name>
    <dbReference type="NCBI Taxonomy" id="178399"/>
    <lineage>
        <taxon>Bacteria</taxon>
        <taxon>Pseudomonadati</taxon>
        <taxon>Pseudomonadota</taxon>
        <taxon>Gammaproteobacteria</taxon>
        <taxon>Oceanospirillales</taxon>
        <taxon>Oceanospirillaceae</taxon>
        <taxon>Marinomonas</taxon>
    </lineage>
</organism>
<dbReference type="RefSeq" id="WP_176334646.1">
    <property type="nucleotide sequence ID" value="NZ_BAAAEF010000003.1"/>
</dbReference>
<dbReference type="NCBIfam" id="TIGR00753">
    <property type="entry name" value="undec_PP_bacA"/>
    <property type="match status" value="1"/>
</dbReference>
<dbReference type="AlphaFoldDB" id="A0A859CYZ4"/>
<sequence length="254" mass="27805">MDILHSVILGLVEGATEFLPISSTGHMIVVSQWLGMEQTEGNKAFEVIIQLAAILAVVANYKERFTFKHTRLWCQVFVAFLPVAVVGFLLRHQIKELFSVSVVATMFIVGGVIFLITEKVIKGKKASVEQLENLSFKQALWIGLAQVFALIPGTSRAGSTIVGALFAGLSRKASAEFSFLLALPVMMAASGYDLLSNYKAFSGEQLLPLLVGFVVAFVSAFVAMKLFMAFLDKFTFVAFGWYRIVFGGLLLFLA</sequence>
<dbReference type="PANTHER" id="PTHR30622">
    <property type="entry name" value="UNDECAPRENYL-DIPHOSPHATASE"/>
    <property type="match status" value="1"/>
</dbReference>
<dbReference type="GO" id="GO:0071555">
    <property type="term" value="P:cell wall organization"/>
    <property type="evidence" value="ECO:0007669"/>
    <property type="project" value="UniProtKB-KW"/>
</dbReference>
<dbReference type="InterPro" id="IPR003824">
    <property type="entry name" value="UppP"/>
</dbReference>
<evidence type="ECO:0000256" key="2">
    <source>
        <dbReference type="ARBA" id="ARBA00010621"/>
    </source>
</evidence>
<evidence type="ECO:0000256" key="6">
    <source>
        <dbReference type="ARBA" id="ARBA00022692"/>
    </source>
</evidence>
<dbReference type="Proteomes" id="UP000509371">
    <property type="component" value="Chromosome"/>
</dbReference>
<feature type="transmembrane region" description="Helical" evidence="14">
    <location>
        <begin position="44"/>
        <end position="61"/>
    </location>
</feature>
<evidence type="ECO:0000256" key="14">
    <source>
        <dbReference type="HAMAP-Rule" id="MF_01006"/>
    </source>
</evidence>
<dbReference type="NCBIfam" id="NF001390">
    <property type="entry name" value="PRK00281.1-4"/>
    <property type="match status" value="1"/>
</dbReference>
<evidence type="ECO:0000313" key="16">
    <source>
        <dbReference type="Proteomes" id="UP000509371"/>
    </source>
</evidence>
<reference evidence="15 16" key="1">
    <citation type="submission" date="2020-06" db="EMBL/GenBank/DDBJ databases">
        <authorList>
            <person name="Voronona O.L."/>
            <person name="Aksenova E.I."/>
            <person name="Kunda M.S."/>
            <person name="Semenov A.N."/>
            <person name="Ryzhova N."/>
        </authorList>
    </citation>
    <scope>NUCLEOTIDE SEQUENCE [LARGE SCALE GENOMIC DNA]</scope>
    <source>
        <strain evidence="15 16">MPKMM3633</strain>
    </source>
</reference>
<evidence type="ECO:0000256" key="1">
    <source>
        <dbReference type="ARBA" id="ARBA00004651"/>
    </source>
</evidence>
<dbReference type="PANTHER" id="PTHR30622:SF3">
    <property type="entry name" value="UNDECAPRENYL-DIPHOSPHATASE"/>
    <property type="match status" value="1"/>
</dbReference>
<protein>
    <recommendedName>
        <fullName evidence="4 14">Undecaprenyl-diphosphatase</fullName>
        <ecNumber evidence="3 14">3.6.1.27</ecNumber>
    </recommendedName>
    <alternativeName>
        <fullName evidence="12 14">Bacitracin resistance protein</fullName>
    </alternativeName>
    <alternativeName>
        <fullName evidence="11 14">Undecaprenyl pyrophosphate phosphatase</fullName>
    </alternativeName>
</protein>
<keyword evidence="5 14" id="KW-1003">Cell membrane</keyword>
<comment type="function">
    <text evidence="14">Catalyzes the dephosphorylation of undecaprenyl diphosphate (UPP). Confers resistance to bacitracin.</text>
</comment>
<evidence type="ECO:0000256" key="4">
    <source>
        <dbReference type="ARBA" id="ARBA00021581"/>
    </source>
</evidence>
<evidence type="ECO:0000256" key="13">
    <source>
        <dbReference type="ARBA" id="ARBA00047594"/>
    </source>
</evidence>
<dbReference type="GO" id="GO:0046677">
    <property type="term" value="P:response to antibiotic"/>
    <property type="evidence" value="ECO:0007669"/>
    <property type="project" value="UniProtKB-UniRule"/>
</dbReference>